<evidence type="ECO:0000313" key="3">
    <source>
        <dbReference type="Proteomes" id="UP000663844"/>
    </source>
</evidence>
<dbReference type="EMBL" id="CAJOAZ010018294">
    <property type="protein sequence ID" value="CAF4324702.1"/>
    <property type="molecule type" value="Genomic_DNA"/>
</dbReference>
<dbReference type="Proteomes" id="UP000663844">
    <property type="component" value="Unassembled WGS sequence"/>
</dbReference>
<protein>
    <submittedName>
        <fullName evidence="2">Uncharacterized protein</fullName>
    </submittedName>
</protein>
<sequence>MHFPTESHESLLTSQWFDYTPEMNTILNAFHQRIFNLEILLHRNSKILNHSQTKIKDTLSDQTMNIQQQNPLSQQSSHPSLIVEHYPENATLEKQFNKPNLSFPASSDQTTLD</sequence>
<dbReference type="AlphaFoldDB" id="A0A820JBP0"/>
<evidence type="ECO:0000313" key="2">
    <source>
        <dbReference type="EMBL" id="CAF4324702.1"/>
    </source>
</evidence>
<accession>A0A820JBP0</accession>
<feature type="compositionally biased region" description="Polar residues" evidence="1">
    <location>
        <begin position="62"/>
        <end position="79"/>
    </location>
</feature>
<evidence type="ECO:0000256" key="1">
    <source>
        <dbReference type="SAM" id="MobiDB-lite"/>
    </source>
</evidence>
<reference evidence="2" key="1">
    <citation type="submission" date="2021-02" db="EMBL/GenBank/DDBJ databases">
        <authorList>
            <person name="Nowell W R."/>
        </authorList>
    </citation>
    <scope>NUCLEOTIDE SEQUENCE</scope>
</reference>
<organism evidence="2 3">
    <name type="scientific">Adineta steineri</name>
    <dbReference type="NCBI Taxonomy" id="433720"/>
    <lineage>
        <taxon>Eukaryota</taxon>
        <taxon>Metazoa</taxon>
        <taxon>Spiralia</taxon>
        <taxon>Gnathifera</taxon>
        <taxon>Rotifera</taxon>
        <taxon>Eurotatoria</taxon>
        <taxon>Bdelloidea</taxon>
        <taxon>Adinetida</taxon>
        <taxon>Adinetidae</taxon>
        <taxon>Adineta</taxon>
    </lineage>
</organism>
<feature type="compositionally biased region" description="Polar residues" evidence="1">
    <location>
        <begin position="92"/>
        <end position="113"/>
    </location>
</feature>
<gene>
    <name evidence="2" type="ORF">OXD698_LOCUS47365</name>
</gene>
<comment type="caution">
    <text evidence="2">The sequence shown here is derived from an EMBL/GenBank/DDBJ whole genome shotgun (WGS) entry which is preliminary data.</text>
</comment>
<proteinExistence type="predicted"/>
<feature type="region of interest" description="Disordered" evidence="1">
    <location>
        <begin position="62"/>
        <end position="113"/>
    </location>
</feature>
<name>A0A820JBP0_9BILA</name>
<feature type="non-terminal residue" evidence="2">
    <location>
        <position position="1"/>
    </location>
</feature>